<protein>
    <submittedName>
        <fullName evidence="15">ATP-binding cassette transporter</fullName>
    </submittedName>
</protein>
<comment type="similarity">
    <text evidence="2">Belongs to the ABC transporter superfamily. ABCB family. Multidrug resistance exporter (TC 3.A.1.201) subfamily.</text>
</comment>
<dbReference type="OMA" id="NSVSHEP"/>
<dbReference type="KEGG" id="smo:SELMODRAFT_176522"/>
<evidence type="ECO:0000256" key="10">
    <source>
        <dbReference type="ARBA" id="ARBA00023180"/>
    </source>
</evidence>
<evidence type="ECO:0000256" key="11">
    <source>
        <dbReference type="SAM" id="MobiDB-lite"/>
    </source>
</evidence>
<evidence type="ECO:0000313" key="15">
    <source>
        <dbReference type="EMBL" id="EFJ21083.1"/>
    </source>
</evidence>
<keyword evidence="10" id="KW-0325">Glycoprotein</keyword>
<dbReference type="HOGENOM" id="CLU_000604_17_2_1"/>
<evidence type="ECO:0000256" key="3">
    <source>
        <dbReference type="ARBA" id="ARBA00022448"/>
    </source>
</evidence>
<dbReference type="FunCoup" id="D8S3C1">
    <property type="interactions" value="777"/>
</dbReference>
<keyword evidence="5" id="KW-0677">Repeat</keyword>
<evidence type="ECO:0000256" key="8">
    <source>
        <dbReference type="ARBA" id="ARBA00022989"/>
    </source>
</evidence>
<dbReference type="Gene3D" id="1.20.1560.10">
    <property type="entry name" value="ABC transporter type 1, transmembrane domain"/>
    <property type="match status" value="3"/>
</dbReference>
<feature type="transmembrane region" description="Helical" evidence="12">
    <location>
        <begin position="723"/>
        <end position="749"/>
    </location>
</feature>
<feature type="transmembrane region" description="Helical" evidence="12">
    <location>
        <begin position="304"/>
        <end position="330"/>
    </location>
</feature>
<name>D8S3C1_SELML</name>
<dbReference type="Gene3D" id="3.40.50.300">
    <property type="entry name" value="P-loop containing nucleotide triphosphate hydrolases"/>
    <property type="match status" value="2"/>
</dbReference>
<feature type="transmembrane region" description="Helical" evidence="12">
    <location>
        <begin position="826"/>
        <end position="845"/>
    </location>
</feature>
<feature type="domain" description="ABC transmembrane type-1" evidence="14">
    <location>
        <begin position="42"/>
        <end position="330"/>
    </location>
</feature>
<dbReference type="GO" id="GO:0010329">
    <property type="term" value="F:auxin efflux transmembrane transporter activity"/>
    <property type="evidence" value="ECO:0007669"/>
    <property type="project" value="UniProtKB-ARBA"/>
</dbReference>
<dbReference type="AlphaFoldDB" id="D8S3C1"/>
<organism evidence="16">
    <name type="scientific">Selaginella moellendorffii</name>
    <name type="common">Spikemoss</name>
    <dbReference type="NCBI Taxonomy" id="88036"/>
    <lineage>
        <taxon>Eukaryota</taxon>
        <taxon>Viridiplantae</taxon>
        <taxon>Streptophyta</taxon>
        <taxon>Embryophyta</taxon>
        <taxon>Tracheophyta</taxon>
        <taxon>Lycopodiopsida</taxon>
        <taxon>Selaginellales</taxon>
        <taxon>Selaginellaceae</taxon>
        <taxon>Selaginella</taxon>
    </lineage>
</organism>
<gene>
    <name evidence="15" type="primary">PGP4E-1</name>
    <name evidence="15" type="ORF">SELMODRAFT_176522</name>
</gene>
<feature type="transmembrane region" description="Helical" evidence="12">
    <location>
        <begin position="38"/>
        <end position="66"/>
    </location>
</feature>
<dbReference type="FunFam" id="3.40.50.300:FF:000066">
    <property type="entry name" value="ABC transporter B family member 1"/>
    <property type="match status" value="2"/>
</dbReference>
<evidence type="ECO:0000256" key="4">
    <source>
        <dbReference type="ARBA" id="ARBA00022692"/>
    </source>
</evidence>
<evidence type="ECO:0000256" key="12">
    <source>
        <dbReference type="SAM" id="Phobius"/>
    </source>
</evidence>
<dbReference type="CDD" id="cd18578">
    <property type="entry name" value="ABC_6TM_Pgp_ABCB1_D2_like"/>
    <property type="match status" value="1"/>
</dbReference>
<dbReference type="GO" id="GO:0005524">
    <property type="term" value="F:ATP binding"/>
    <property type="evidence" value="ECO:0007669"/>
    <property type="project" value="UniProtKB-KW"/>
</dbReference>
<proteinExistence type="inferred from homology"/>
<evidence type="ECO:0000259" key="13">
    <source>
        <dbReference type="PROSITE" id="PS50893"/>
    </source>
</evidence>
<dbReference type="GO" id="GO:0042626">
    <property type="term" value="F:ATPase-coupled transmembrane transporter activity"/>
    <property type="evidence" value="ECO:0000318"/>
    <property type="project" value="GO_Central"/>
</dbReference>
<dbReference type="SUPFAM" id="SSF52540">
    <property type="entry name" value="P-loop containing nucleoside triphosphate hydrolases"/>
    <property type="match status" value="2"/>
</dbReference>
<dbReference type="PROSITE" id="PS50893">
    <property type="entry name" value="ABC_TRANSPORTER_2"/>
    <property type="match status" value="2"/>
</dbReference>
<dbReference type="Gramene" id="EFJ21083">
    <property type="protein sequence ID" value="EFJ21083"/>
    <property type="gene ID" value="SELMODRAFT_176522"/>
</dbReference>
<keyword evidence="6" id="KW-0547">Nucleotide-binding</keyword>
<dbReference type="InterPro" id="IPR017871">
    <property type="entry name" value="ABC_transporter-like_CS"/>
</dbReference>
<evidence type="ECO:0000256" key="5">
    <source>
        <dbReference type="ARBA" id="ARBA00022737"/>
    </source>
</evidence>
<feature type="region of interest" description="Disordered" evidence="11">
    <location>
        <begin position="608"/>
        <end position="644"/>
    </location>
</feature>
<keyword evidence="16" id="KW-1185">Reference proteome</keyword>
<feature type="transmembrane region" description="Helical" evidence="12">
    <location>
        <begin position="86"/>
        <end position="110"/>
    </location>
</feature>
<dbReference type="Pfam" id="PF00005">
    <property type="entry name" value="ABC_tran"/>
    <property type="match status" value="2"/>
</dbReference>
<dbReference type="Pfam" id="PF00664">
    <property type="entry name" value="ABC_membrane"/>
    <property type="match status" value="2"/>
</dbReference>
<feature type="transmembrane region" description="Helical" evidence="12">
    <location>
        <begin position="262"/>
        <end position="284"/>
    </location>
</feature>
<dbReference type="InterPro" id="IPR011527">
    <property type="entry name" value="ABC1_TM_dom"/>
</dbReference>
<evidence type="ECO:0000256" key="1">
    <source>
        <dbReference type="ARBA" id="ARBA00004651"/>
    </source>
</evidence>
<feature type="transmembrane region" description="Helical" evidence="12">
    <location>
        <begin position="942"/>
        <end position="964"/>
    </location>
</feature>
<dbReference type="eggNOG" id="KOG0055">
    <property type="taxonomic scope" value="Eukaryota"/>
</dbReference>
<evidence type="ECO:0000256" key="2">
    <source>
        <dbReference type="ARBA" id="ARBA00007577"/>
    </source>
</evidence>
<dbReference type="CDD" id="cd03249">
    <property type="entry name" value="ABC_MTABC3_MDL1_MDL2"/>
    <property type="match status" value="2"/>
</dbReference>
<feature type="transmembrane region" description="Helical" evidence="12">
    <location>
        <begin position="905"/>
        <end position="930"/>
    </location>
</feature>
<dbReference type="GO" id="GO:0010328">
    <property type="term" value="F:auxin influx transmembrane transporter activity"/>
    <property type="evidence" value="ECO:0007669"/>
    <property type="project" value="UniProtKB-ARBA"/>
</dbReference>
<dbReference type="FunFam" id="1.20.1560.10:FF:000018">
    <property type="entry name" value="ATP-binding cassette subfamily B member 11"/>
    <property type="match status" value="1"/>
</dbReference>
<dbReference type="PANTHER" id="PTHR43394">
    <property type="entry name" value="ATP-DEPENDENT PERMEASE MDL1, MITOCHONDRIAL"/>
    <property type="match status" value="1"/>
</dbReference>
<feature type="transmembrane region" description="Helical" evidence="12">
    <location>
        <begin position="166"/>
        <end position="182"/>
    </location>
</feature>
<dbReference type="InterPro" id="IPR027417">
    <property type="entry name" value="P-loop_NTPase"/>
</dbReference>
<evidence type="ECO:0000313" key="16">
    <source>
        <dbReference type="Proteomes" id="UP000001514"/>
    </source>
</evidence>
<dbReference type="GO" id="GO:0016020">
    <property type="term" value="C:membrane"/>
    <property type="evidence" value="ECO:0000318"/>
    <property type="project" value="GO_Central"/>
</dbReference>
<feature type="compositionally biased region" description="Low complexity" evidence="11">
    <location>
        <begin position="610"/>
        <end position="644"/>
    </location>
</feature>
<feature type="transmembrane region" description="Helical" evidence="12">
    <location>
        <begin position="678"/>
        <end position="703"/>
    </location>
</feature>
<dbReference type="GO" id="GO:0016887">
    <property type="term" value="F:ATP hydrolysis activity"/>
    <property type="evidence" value="ECO:0007669"/>
    <property type="project" value="InterPro"/>
</dbReference>
<keyword evidence="7 15" id="KW-0067">ATP-binding</keyword>
<dbReference type="PANTHER" id="PTHR43394:SF16">
    <property type="entry name" value="ABC TRANSPORTER B FAMILY MEMBER 4-LIKE ISOFORM X1"/>
    <property type="match status" value="1"/>
</dbReference>
<dbReference type="InterPro" id="IPR003439">
    <property type="entry name" value="ABC_transporter-like_ATP-bd"/>
</dbReference>
<dbReference type="PROSITE" id="PS00211">
    <property type="entry name" value="ABC_TRANSPORTER_1"/>
    <property type="match status" value="2"/>
</dbReference>
<dbReference type="InParanoid" id="D8S3C1"/>
<dbReference type="GO" id="GO:0005886">
    <property type="term" value="C:plasma membrane"/>
    <property type="evidence" value="ECO:0007669"/>
    <property type="project" value="UniProtKB-SubCell"/>
</dbReference>
<dbReference type="GO" id="GO:0055085">
    <property type="term" value="P:transmembrane transport"/>
    <property type="evidence" value="ECO:0000318"/>
    <property type="project" value="GO_Central"/>
</dbReference>
<keyword evidence="8 12" id="KW-1133">Transmembrane helix</keyword>
<dbReference type="EMBL" id="GL377600">
    <property type="protein sequence ID" value="EFJ21083.1"/>
    <property type="molecule type" value="Genomic_DNA"/>
</dbReference>
<keyword evidence="9 12" id="KW-0472">Membrane</keyword>
<dbReference type="SMART" id="SM00382">
    <property type="entry name" value="AAA"/>
    <property type="match status" value="2"/>
</dbReference>
<feature type="domain" description="ABC transmembrane type-1" evidence="14">
    <location>
        <begin position="682"/>
        <end position="969"/>
    </location>
</feature>
<dbReference type="CDD" id="cd18577">
    <property type="entry name" value="ABC_6TM_Pgp_ABCB1_D1_like"/>
    <property type="match status" value="1"/>
</dbReference>
<feature type="domain" description="ABC transporter" evidence="13">
    <location>
        <begin position="1004"/>
        <end position="1241"/>
    </location>
</feature>
<dbReference type="InterPro" id="IPR039421">
    <property type="entry name" value="Type_1_exporter"/>
</dbReference>
<dbReference type="GO" id="GO:0140359">
    <property type="term" value="F:ABC-type transporter activity"/>
    <property type="evidence" value="ECO:0007669"/>
    <property type="project" value="InterPro"/>
</dbReference>
<dbReference type="FunFam" id="1.20.1560.10:FF:000009">
    <property type="entry name" value="ABC transporter B family member 1"/>
    <property type="match status" value="1"/>
</dbReference>
<reference evidence="15 16" key="1">
    <citation type="journal article" date="2011" name="Science">
        <title>The Selaginella genome identifies genetic changes associated with the evolution of vascular plants.</title>
        <authorList>
            <person name="Banks J.A."/>
            <person name="Nishiyama T."/>
            <person name="Hasebe M."/>
            <person name="Bowman J.L."/>
            <person name="Gribskov M."/>
            <person name="dePamphilis C."/>
            <person name="Albert V.A."/>
            <person name="Aono N."/>
            <person name="Aoyama T."/>
            <person name="Ambrose B.A."/>
            <person name="Ashton N.W."/>
            <person name="Axtell M.J."/>
            <person name="Barker E."/>
            <person name="Barker M.S."/>
            <person name="Bennetzen J.L."/>
            <person name="Bonawitz N.D."/>
            <person name="Chapple C."/>
            <person name="Cheng C."/>
            <person name="Correa L.G."/>
            <person name="Dacre M."/>
            <person name="DeBarry J."/>
            <person name="Dreyer I."/>
            <person name="Elias M."/>
            <person name="Engstrom E.M."/>
            <person name="Estelle M."/>
            <person name="Feng L."/>
            <person name="Finet C."/>
            <person name="Floyd S.K."/>
            <person name="Frommer W.B."/>
            <person name="Fujita T."/>
            <person name="Gramzow L."/>
            <person name="Gutensohn M."/>
            <person name="Harholt J."/>
            <person name="Hattori M."/>
            <person name="Heyl A."/>
            <person name="Hirai T."/>
            <person name="Hiwatashi Y."/>
            <person name="Ishikawa M."/>
            <person name="Iwata M."/>
            <person name="Karol K.G."/>
            <person name="Koehler B."/>
            <person name="Kolukisaoglu U."/>
            <person name="Kubo M."/>
            <person name="Kurata T."/>
            <person name="Lalonde S."/>
            <person name="Li K."/>
            <person name="Li Y."/>
            <person name="Litt A."/>
            <person name="Lyons E."/>
            <person name="Manning G."/>
            <person name="Maruyama T."/>
            <person name="Michael T.P."/>
            <person name="Mikami K."/>
            <person name="Miyazaki S."/>
            <person name="Morinaga S."/>
            <person name="Murata T."/>
            <person name="Mueller-Roeber B."/>
            <person name="Nelson D.R."/>
            <person name="Obara M."/>
            <person name="Oguri Y."/>
            <person name="Olmstead R.G."/>
            <person name="Onodera N."/>
            <person name="Petersen B.L."/>
            <person name="Pils B."/>
            <person name="Prigge M."/>
            <person name="Rensing S.A."/>
            <person name="Riano-Pachon D.M."/>
            <person name="Roberts A.W."/>
            <person name="Sato Y."/>
            <person name="Scheller H.V."/>
            <person name="Schulz B."/>
            <person name="Schulz C."/>
            <person name="Shakirov E.V."/>
            <person name="Shibagaki N."/>
            <person name="Shinohara N."/>
            <person name="Shippen D.E."/>
            <person name="Soerensen I."/>
            <person name="Sotooka R."/>
            <person name="Sugimoto N."/>
            <person name="Sugita M."/>
            <person name="Sumikawa N."/>
            <person name="Tanurdzic M."/>
            <person name="Theissen G."/>
            <person name="Ulvskov P."/>
            <person name="Wakazuki S."/>
            <person name="Weng J.K."/>
            <person name="Willats W.W."/>
            <person name="Wipf D."/>
            <person name="Wolf P.G."/>
            <person name="Yang L."/>
            <person name="Zimmer A.D."/>
            <person name="Zhu Q."/>
            <person name="Mitros T."/>
            <person name="Hellsten U."/>
            <person name="Loque D."/>
            <person name="Otillar R."/>
            <person name="Salamov A."/>
            <person name="Schmutz J."/>
            <person name="Shapiro H."/>
            <person name="Lindquist E."/>
            <person name="Lucas S."/>
            <person name="Rokhsar D."/>
            <person name="Grigoriev I.V."/>
        </authorList>
    </citation>
    <scope>NUCLEOTIDE SEQUENCE [LARGE SCALE GENOMIC DNA]</scope>
</reference>
<feature type="domain" description="ABC transporter" evidence="13">
    <location>
        <begin position="365"/>
        <end position="601"/>
    </location>
</feature>
<evidence type="ECO:0000256" key="6">
    <source>
        <dbReference type="ARBA" id="ARBA00022741"/>
    </source>
</evidence>
<evidence type="ECO:0000256" key="9">
    <source>
        <dbReference type="ARBA" id="ARBA00023136"/>
    </source>
</evidence>
<dbReference type="SUPFAM" id="SSF90123">
    <property type="entry name" value="ABC transporter transmembrane region"/>
    <property type="match status" value="2"/>
</dbReference>
<dbReference type="PROSITE" id="PS50929">
    <property type="entry name" value="ABC_TM1F"/>
    <property type="match status" value="2"/>
</dbReference>
<evidence type="ECO:0000256" key="7">
    <source>
        <dbReference type="ARBA" id="ARBA00022840"/>
    </source>
</evidence>
<evidence type="ECO:0000259" key="14">
    <source>
        <dbReference type="PROSITE" id="PS50929"/>
    </source>
</evidence>
<sequence>MKGPDATARGGQSEHHDDASKQLVPFYKLFAFADRLDYLLMFLGTVGAIGNGLAMPFMTLILGQVTNAFGNNFGDPGKLFDAVSQVAVRFLYLGAGAAVLSFCEVAFWICTGERQATRIRSLYLQATLRQDVSFFDKETNTGEVIERMSGDTVLIQDAIGEKVGRFLRFVTTFVGGFALAFIKGWKLTLVMMSTLPLLVAAGATLAILVSKMAGRGQVAYARAGNIVEQVVSGIRTVASFTGEIKAVEDYNSALKDAYNATIFQGLVSGLGMGFALFTFFNSYALALWYGSRLIINEGYSGGTVLNIIIVVLLGAMSLGQASPCIGAFAAGRAAAYKMFQVINRTPQIDSFDTSGITPGTLKGDIEFQDVDFAYPARPEVQIFKKFCLKVPAGTTAALVGESGSGKSTVISLLERFYDPSGGQILLDGYDVRALQIQWLRRQIGLVSQEPVLFGASIRTNIAYGKDGATNEEILLAAQLSNASKFINKMPEGFDTQVGEQGTQLSGGQKQRIAIARAIIKNPRVLLLDEATSALDAESEHVVQEALDRFMVDRTTVVVAHRLSTVKNASLISVVQDGAIIESGTHVELLKNPDGAYSQLIRLQEVHEESAPAVDPDQVAAPNERALSRSGSKNSSGRWSGRWSFGSRRSRTEDVEAGRDADPKDVSIFRVAALNRPELPILIFGSVAAVAHGIIFPAYSLLLSSMLATFFELDKHKVRTESNFWALMFVVMAAGSIVVCPSNLFSFSIAGSRLVNRIRQITFSNIIRQEVSWFDTPENSSGAIGARLSSDAASVRGMVGDSLSLAVQNGSTVVAGLVIAFTADWQLALLVLAMVPVLSIVGLLQVRLMTGFSADAKTTYQEASRIATSAVSNIRTVASFCAEKKMLELYKQSCKKPLANTVRIGYISGAGLAISTLVQFGSQALIFWYGARLVRQGKTEFKNVFKVFFAIIFTALSVSQTLGLAPDLSKVKASVASIFATIDKKSKIDAADPSGRELEDLKGHIDFRHVSFRYPTRSHVPIFHDLSFSVRAGKTLALVGESGCGKSTVIYLLERFYDPDGGHILVDGVDIRKLQLRWLRQQIGLVSQEPILFTGTIRSNISYGKDGTVTDEEVVNAAVASNAHEFITSLPDGYSTQVGERGIQLSGGQKQRIAIARAIIKQPKILLLDEATSALDAESEHVVQAALDRIMVDRTTIVVAHRLTTIVNADMIAVVKNGSIVEKGKHSDLVHVEGGAYASLVKLHAAA</sequence>
<keyword evidence="4 12" id="KW-0812">Transmembrane</keyword>
<keyword evidence="3" id="KW-0813">Transport</keyword>
<comment type="subcellular location">
    <subcellularLocation>
        <location evidence="1">Cell membrane</location>
        <topology evidence="1">Multi-pass membrane protein</topology>
    </subcellularLocation>
</comment>
<dbReference type="InterPro" id="IPR036640">
    <property type="entry name" value="ABC1_TM_sf"/>
</dbReference>
<accession>D8S3C1</accession>
<dbReference type="Proteomes" id="UP000001514">
    <property type="component" value="Unassembled WGS sequence"/>
</dbReference>
<dbReference type="InterPro" id="IPR003593">
    <property type="entry name" value="AAA+_ATPase"/>
</dbReference>
<feature type="transmembrane region" description="Helical" evidence="12">
    <location>
        <begin position="188"/>
        <end position="209"/>
    </location>
</feature>